<dbReference type="RefSeq" id="XP_033586365.1">
    <property type="nucleotide sequence ID" value="XM_033734754.1"/>
</dbReference>
<organism evidence="8 9">
    <name type="scientific">Neohortaea acidophila</name>
    <dbReference type="NCBI Taxonomy" id="245834"/>
    <lineage>
        <taxon>Eukaryota</taxon>
        <taxon>Fungi</taxon>
        <taxon>Dikarya</taxon>
        <taxon>Ascomycota</taxon>
        <taxon>Pezizomycotina</taxon>
        <taxon>Dothideomycetes</taxon>
        <taxon>Dothideomycetidae</taxon>
        <taxon>Mycosphaerellales</taxon>
        <taxon>Teratosphaeriaceae</taxon>
        <taxon>Neohortaea</taxon>
    </lineage>
</organism>
<dbReference type="GeneID" id="54475756"/>
<evidence type="ECO:0000313" key="8">
    <source>
        <dbReference type="EMBL" id="KAF2479795.1"/>
    </source>
</evidence>
<dbReference type="Proteomes" id="UP000799767">
    <property type="component" value="Unassembled WGS sequence"/>
</dbReference>
<dbReference type="InterPro" id="IPR040457">
    <property type="entry name" value="GCP_C"/>
</dbReference>
<evidence type="ECO:0000256" key="2">
    <source>
        <dbReference type="ARBA" id="ARBA00022490"/>
    </source>
</evidence>
<dbReference type="InterPro" id="IPR007259">
    <property type="entry name" value="GCP"/>
</dbReference>
<reference evidence="8" key="1">
    <citation type="journal article" date="2020" name="Stud. Mycol.">
        <title>101 Dothideomycetes genomes: a test case for predicting lifestyles and emergence of pathogens.</title>
        <authorList>
            <person name="Haridas S."/>
            <person name="Albert R."/>
            <person name="Binder M."/>
            <person name="Bloem J."/>
            <person name="Labutti K."/>
            <person name="Salamov A."/>
            <person name="Andreopoulos B."/>
            <person name="Baker S."/>
            <person name="Barry K."/>
            <person name="Bills G."/>
            <person name="Bluhm B."/>
            <person name="Cannon C."/>
            <person name="Castanera R."/>
            <person name="Culley D."/>
            <person name="Daum C."/>
            <person name="Ezra D."/>
            <person name="Gonzalez J."/>
            <person name="Henrissat B."/>
            <person name="Kuo A."/>
            <person name="Liang C."/>
            <person name="Lipzen A."/>
            <person name="Lutzoni F."/>
            <person name="Magnuson J."/>
            <person name="Mondo S."/>
            <person name="Nolan M."/>
            <person name="Ohm R."/>
            <person name="Pangilinan J."/>
            <person name="Park H.-J."/>
            <person name="Ramirez L."/>
            <person name="Alfaro M."/>
            <person name="Sun H."/>
            <person name="Tritt A."/>
            <person name="Yoshinaga Y."/>
            <person name="Zwiers L.-H."/>
            <person name="Turgeon B."/>
            <person name="Goodwin S."/>
            <person name="Spatafora J."/>
            <person name="Crous P."/>
            <person name="Grigoriev I."/>
        </authorList>
    </citation>
    <scope>NUCLEOTIDE SEQUENCE</scope>
    <source>
        <strain evidence="8">CBS 113389</strain>
    </source>
</reference>
<proteinExistence type="inferred from homology"/>
<dbReference type="GO" id="GO:0051225">
    <property type="term" value="P:spindle assembly"/>
    <property type="evidence" value="ECO:0007669"/>
    <property type="project" value="TreeGrafter"/>
</dbReference>
<dbReference type="GO" id="GO:0000922">
    <property type="term" value="C:spindle pole"/>
    <property type="evidence" value="ECO:0007669"/>
    <property type="project" value="InterPro"/>
</dbReference>
<dbReference type="GO" id="GO:0000278">
    <property type="term" value="P:mitotic cell cycle"/>
    <property type="evidence" value="ECO:0007669"/>
    <property type="project" value="TreeGrafter"/>
</dbReference>
<dbReference type="GO" id="GO:0005816">
    <property type="term" value="C:spindle pole body"/>
    <property type="evidence" value="ECO:0007669"/>
    <property type="project" value="UniProtKB-ARBA"/>
</dbReference>
<protein>
    <recommendedName>
        <fullName evidence="5">Spindle pole body component</fullName>
    </recommendedName>
</protein>
<dbReference type="OrthoDB" id="775571at2759"/>
<dbReference type="GO" id="GO:0007020">
    <property type="term" value="P:microtubule nucleation"/>
    <property type="evidence" value="ECO:0007669"/>
    <property type="project" value="InterPro"/>
</dbReference>
<dbReference type="GO" id="GO:0000930">
    <property type="term" value="C:gamma-tubulin complex"/>
    <property type="evidence" value="ECO:0007669"/>
    <property type="project" value="TreeGrafter"/>
</dbReference>
<evidence type="ECO:0000313" key="9">
    <source>
        <dbReference type="Proteomes" id="UP000799767"/>
    </source>
</evidence>
<dbReference type="GO" id="GO:0005874">
    <property type="term" value="C:microtubule"/>
    <property type="evidence" value="ECO:0007669"/>
    <property type="project" value="UniProtKB-KW"/>
</dbReference>
<keyword evidence="9" id="KW-1185">Reference proteome</keyword>
<sequence>MDDDVLHRACPSVLDSLWHHTGLFTPSEDPSLFQSLEFDLPELKSPTGKDLQPDLSIPDLFTPHGAEQTRLEGFDDDSASLGSVLTVPDTAIGAQGPDVWAFDFDFDQLETASGWHSWESFQGRTETTSERPCFLAEAGPQSFNAALARSGLHGAVTSVLPQDVLLRALSHLVVGRGSTIFHWNDANQLFEQSLGDVPGSGYSLECYNNFTADMMACGTTFRKLRTYSSKVANRTTCTAVVALRDSVATILDGLERYIATGVRNVVSMLQFQGLVERPSRLLGMLDQFVVFVADHTTDEEIISTLSDEVTQALSIDNTFAEIVQVLLARVSGPWLERLHAEVSMRPAFVCDGHSTGSAEENGLPGSDALPPFISAEDRRLISNTKATLQILRSKSSDGAVSVAGFGESRTLQVAEPALPAILVDNAHSAHIIQDGGSSGSEFLSWSDSELQGAYFAATGQQMSQPVKLGRRESLEFTAVSILEEHDAKIEPPPSLRWSVGEPIDLLRDVRPHLRAHALHTDRILFQLLFNEMGLVSHLDSIRQYFLFGNGDFASRMSTTLFCENIQSAQRQRGSVPNGQAMGLRLGTQEGQRWPPTSSEVQLSLTDILSDTFRPQSQGQEPPGGLSFSIREMSENEIEKVTDPQSIHALDFLKLQYTSPGPLSAILTPSAMSAYDEAFRLLIKLLRLTHVTTRLKESICMRKGIGQTADSGLYLRRQFVSEAHHCILVLSSHFLESAIEEPCSKLMTSMADAERAASGMGSEGVVEAREPVGVEQLSRVHHMCVDTIRSRLFLRRKQAKIYEGLCNVMTSILKGAALLDDEHSTGLQESFDVFRRSVKGLLSVLRQSVEHSRKAISGDTSAEEDLDVTKFLLARLNWNGFYGDGDES</sequence>
<feature type="domain" description="Gamma tubulin complex component protein N-terminal" evidence="7">
    <location>
        <begin position="166"/>
        <end position="339"/>
    </location>
</feature>
<dbReference type="PANTHER" id="PTHR19302:SF70">
    <property type="entry name" value="GAMMA-TUBULIN COMPLEX COMPONENT 6"/>
    <property type="match status" value="1"/>
</dbReference>
<gene>
    <name evidence="8" type="ORF">BDY17DRAFT_304660</name>
</gene>
<keyword evidence="2 5" id="KW-0963">Cytoplasm</keyword>
<evidence type="ECO:0000256" key="3">
    <source>
        <dbReference type="ARBA" id="ARBA00022701"/>
    </source>
</evidence>
<name>A0A6A6PIQ1_9PEZI</name>
<dbReference type="PANTHER" id="PTHR19302">
    <property type="entry name" value="GAMMA TUBULIN COMPLEX PROTEIN"/>
    <property type="match status" value="1"/>
</dbReference>
<evidence type="ECO:0000259" key="6">
    <source>
        <dbReference type="Pfam" id="PF04130"/>
    </source>
</evidence>
<evidence type="ECO:0000256" key="1">
    <source>
        <dbReference type="ARBA" id="ARBA00010337"/>
    </source>
</evidence>
<dbReference type="Pfam" id="PF04130">
    <property type="entry name" value="GCP_C_terminal"/>
    <property type="match status" value="1"/>
</dbReference>
<dbReference type="GO" id="GO:0043015">
    <property type="term" value="F:gamma-tubulin binding"/>
    <property type="evidence" value="ECO:0007669"/>
    <property type="project" value="InterPro"/>
</dbReference>
<evidence type="ECO:0000259" key="7">
    <source>
        <dbReference type="Pfam" id="PF17681"/>
    </source>
</evidence>
<evidence type="ECO:0000256" key="4">
    <source>
        <dbReference type="ARBA" id="ARBA00023212"/>
    </source>
</evidence>
<dbReference type="Gene3D" id="1.20.120.1900">
    <property type="entry name" value="Gamma-tubulin complex, C-terminal domain"/>
    <property type="match status" value="1"/>
</dbReference>
<feature type="domain" description="Gamma tubulin complex component C-terminal" evidence="6">
    <location>
        <begin position="534"/>
        <end position="881"/>
    </location>
</feature>
<dbReference type="GO" id="GO:0031122">
    <property type="term" value="P:cytoplasmic microtubule organization"/>
    <property type="evidence" value="ECO:0007669"/>
    <property type="project" value="TreeGrafter"/>
</dbReference>
<dbReference type="InterPro" id="IPR041470">
    <property type="entry name" value="GCP_N"/>
</dbReference>
<dbReference type="AlphaFoldDB" id="A0A6A6PIQ1"/>
<dbReference type="GO" id="GO:0051011">
    <property type="term" value="F:microtubule minus-end binding"/>
    <property type="evidence" value="ECO:0007669"/>
    <property type="project" value="TreeGrafter"/>
</dbReference>
<evidence type="ECO:0000256" key="5">
    <source>
        <dbReference type="RuleBase" id="RU363050"/>
    </source>
</evidence>
<comment type="similarity">
    <text evidence="1 5">Belongs to the TUBGCP family.</text>
</comment>
<keyword evidence="3 5" id="KW-0493">Microtubule</keyword>
<keyword evidence="4 5" id="KW-0206">Cytoskeleton</keyword>
<dbReference type="Pfam" id="PF17681">
    <property type="entry name" value="GCP_N_terminal"/>
    <property type="match status" value="1"/>
</dbReference>
<comment type="subcellular location">
    <subcellularLocation>
        <location evidence="5">Cytoplasm</location>
        <location evidence="5">Cytoskeleton</location>
        <location evidence="5">Microtubule organizing center</location>
    </subcellularLocation>
</comment>
<dbReference type="GO" id="GO:0051321">
    <property type="term" value="P:meiotic cell cycle"/>
    <property type="evidence" value="ECO:0007669"/>
    <property type="project" value="TreeGrafter"/>
</dbReference>
<dbReference type="EMBL" id="MU001641">
    <property type="protein sequence ID" value="KAF2479795.1"/>
    <property type="molecule type" value="Genomic_DNA"/>
</dbReference>
<accession>A0A6A6PIQ1</accession>
<dbReference type="InterPro" id="IPR042241">
    <property type="entry name" value="GCP_C_sf"/>
</dbReference>